<keyword evidence="2" id="KW-1185">Reference proteome</keyword>
<evidence type="ECO:0000313" key="2">
    <source>
        <dbReference type="Proteomes" id="UP000000663"/>
    </source>
</evidence>
<proteinExistence type="predicted"/>
<dbReference type="GeneID" id="5142970"/>
<organism evidence="1 2">
    <name type="scientific">Methanocella arvoryzae (strain DSM 22066 / NBRC 105507 / MRE50)</name>
    <dbReference type="NCBI Taxonomy" id="351160"/>
    <lineage>
        <taxon>Archaea</taxon>
        <taxon>Methanobacteriati</taxon>
        <taxon>Methanobacteriota</taxon>
        <taxon>Stenosarchaea group</taxon>
        <taxon>Methanomicrobia</taxon>
        <taxon>Methanocellales</taxon>
        <taxon>Methanocellaceae</taxon>
        <taxon>Methanocella</taxon>
    </lineage>
</organism>
<dbReference type="Proteomes" id="UP000000663">
    <property type="component" value="Chromosome"/>
</dbReference>
<sequence>MGILDNIFGNRPKVPSADQEKTILSIAVLSKFRISNPYSLLQQIIEEQCSHGYRIDENITTHVIPVGTLVHDPEYDKARVAKLFPDADPEDIFSRSVVKPFQAADGNFGKYYIIFKNSSR</sequence>
<reference evidence="1 2" key="1">
    <citation type="journal article" date="2006" name="Science">
        <title>Genome of rice cluster I archaea -- the key methane producers in the rice rhizosphere.</title>
        <authorList>
            <person name="Erkel C."/>
            <person name="Kube M."/>
            <person name="Reinhardt R."/>
            <person name="Liesack W."/>
        </authorList>
    </citation>
    <scope>NUCLEOTIDE SEQUENCE [LARGE SCALE GENOMIC DNA]</scope>
    <source>
        <strain evidence="2">DSM 22066 / NBRC 105507 / MRE50</strain>
    </source>
</reference>
<gene>
    <name evidence="1" type="ORF">RRC534</name>
</gene>
<dbReference type="RefSeq" id="WP_012034376.1">
    <property type="nucleotide sequence ID" value="NC_009464.1"/>
</dbReference>
<dbReference type="EMBL" id="AM114193">
    <property type="protein sequence ID" value="CAJ38218.1"/>
    <property type="molecule type" value="Genomic_DNA"/>
</dbReference>
<dbReference type="KEGG" id="rci:RRC534"/>
<protein>
    <submittedName>
        <fullName evidence="1">Uncharacterized protein</fullName>
    </submittedName>
</protein>
<dbReference type="AlphaFoldDB" id="Q0W075"/>
<accession>Q0W075</accession>
<evidence type="ECO:0000313" key="1">
    <source>
        <dbReference type="EMBL" id="CAJ38218.1"/>
    </source>
</evidence>
<name>Q0W075_METAR</name>